<dbReference type="AlphaFoldDB" id="A0A644VP11"/>
<sequence>MEQRVKEIWNKHFGDDLDFLNKYFSTFYEPNNLIINTDIEENGFIYMALIVRYDYKYYNEILPIGYVTAVLTNPEFRNQGYFRLAMQDVFQKLIENNFPISCLIPATDELLKTYLRYGYSNCFVDKKETDNNKSIIHNPKTFQLYKELGYDISLLKPNTNAMIRIIEVKKVLEIYAKANSDIKKTYKIIDNQIEANNIYINMKYGNTEVVNNPNDYEEISISSLANIIFNNSYMDLMFDN</sequence>
<gene>
    <name evidence="1" type="ORF">SDC9_39200</name>
</gene>
<dbReference type="Pfam" id="PF13527">
    <property type="entry name" value="Acetyltransf_9"/>
    <property type="match status" value="1"/>
</dbReference>
<accession>A0A644VP11</accession>
<evidence type="ECO:0000313" key="1">
    <source>
        <dbReference type="EMBL" id="MPL93075.1"/>
    </source>
</evidence>
<proteinExistence type="predicted"/>
<evidence type="ECO:0008006" key="2">
    <source>
        <dbReference type="Google" id="ProtNLM"/>
    </source>
</evidence>
<organism evidence="1">
    <name type="scientific">bioreactor metagenome</name>
    <dbReference type="NCBI Taxonomy" id="1076179"/>
    <lineage>
        <taxon>unclassified sequences</taxon>
        <taxon>metagenomes</taxon>
        <taxon>ecological metagenomes</taxon>
    </lineage>
</organism>
<dbReference type="SUPFAM" id="SSF55729">
    <property type="entry name" value="Acyl-CoA N-acyltransferases (Nat)"/>
    <property type="match status" value="1"/>
</dbReference>
<protein>
    <recommendedName>
        <fullName evidence="2">N-acetyltransferase domain-containing protein</fullName>
    </recommendedName>
</protein>
<dbReference type="EMBL" id="VSSQ01000380">
    <property type="protein sequence ID" value="MPL93075.1"/>
    <property type="molecule type" value="Genomic_DNA"/>
</dbReference>
<name>A0A644VP11_9ZZZZ</name>
<reference evidence="1" key="1">
    <citation type="submission" date="2019-08" db="EMBL/GenBank/DDBJ databases">
        <authorList>
            <person name="Kucharzyk K."/>
            <person name="Murdoch R.W."/>
            <person name="Higgins S."/>
            <person name="Loffler F."/>
        </authorList>
    </citation>
    <scope>NUCLEOTIDE SEQUENCE</scope>
</reference>
<dbReference type="Gene3D" id="3.40.630.30">
    <property type="match status" value="1"/>
</dbReference>
<comment type="caution">
    <text evidence="1">The sequence shown here is derived from an EMBL/GenBank/DDBJ whole genome shotgun (WGS) entry which is preliminary data.</text>
</comment>
<dbReference type="InterPro" id="IPR016181">
    <property type="entry name" value="Acyl_CoA_acyltransferase"/>
</dbReference>